<comment type="caution">
    <text evidence="4">The sequence shown here is derived from an EMBL/GenBank/DDBJ whole genome shotgun (WGS) entry which is preliminary data.</text>
</comment>
<sequence length="149" mass="16878">MTIKKILFPTDFSEGALNALPYAVDMAKNYGAKLFLLHVVYDIANASGLYVPHVSIDEMYKELEAGARRELEKFGLEERRDIGAVEYGILRGVPYEEILRYAGEREIDLIVIGTHGRKGLDRFLFGSTAEKVVRYARCPVLTVRGEHRE</sequence>
<gene>
    <name evidence="4" type="ORF">K8I29_06145</name>
</gene>
<dbReference type="InterPro" id="IPR014729">
    <property type="entry name" value="Rossmann-like_a/b/a_fold"/>
</dbReference>
<dbReference type="GO" id="GO:0005737">
    <property type="term" value="C:cytoplasm"/>
    <property type="evidence" value="ECO:0007669"/>
    <property type="project" value="UniProtKB-SubCell"/>
</dbReference>
<dbReference type="InterPro" id="IPR006015">
    <property type="entry name" value="Universal_stress_UspA"/>
</dbReference>
<dbReference type="AlphaFoldDB" id="A0A953JBL9"/>
<dbReference type="SUPFAM" id="SSF52402">
    <property type="entry name" value="Adenine nucleotide alpha hydrolases-like"/>
    <property type="match status" value="1"/>
</dbReference>
<keyword evidence="2" id="KW-0963">Cytoplasm</keyword>
<proteinExistence type="inferred from homology"/>
<dbReference type="Pfam" id="PF00582">
    <property type="entry name" value="Usp"/>
    <property type="match status" value="1"/>
</dbReference>
<comment type="similarity">
    <text evidence="1 2">Belongs to the universal stress protein A family.</text>
</comment>
<dbReference type="CDD" id="cd00293">
    <property type="entry name" value="USP-like"/>
    <property type="match status" value="1"/>
</dbReference>
<evidence type="ECO:0000313" key="5">
    <source>
        <dbReference type="Proteomes" id="UP000705867"/>
    </source>
</evidence>
<dbReference type="PRINTS" id="PR01438">
    <property type="entry name" value="UNVRSLSTRESS"/>
</dbReference>
<reference evidence="4" key="1">
    <citation type="journal article" date="2021" name="bioRxiv">
        <title>Unraveling nitrogen, sulfur and carbon metabolic pathways and microbial community transcriptional responses to substrate deprivation and toxicity stresses in a bioreactor mimicking anoxic brackish coastal sediment conditions.</title>
        <authorList>
            <person name="Martins P.D."/>
            <person name="Echeveste M.J."/>
            <person name="Arshad A."/>
            <person name="Kurth J."/>
            <person name="Ouboter H."/>
            <person name="Jetten M.S.M."/>
            <person name="Welte C.U."/>
        </authorList>
    </citation>
    <scope>NUCLEOTIDE SEQUENCE</scope>
    <source>
        <strain evidence="4">MAG_39</strain>
    </source>
</reference>
<dbReference type="PANTHER" id="PTHR46268:SF22">
    <property type="entry name" value="SENSOR PROTEIN KDPD-RELATED"/>
    <property type="match status" value="1"/>
</dbReference>
<evidence type="ECO:0000259" key="3">
    <source>
        <dbReference type="Pfam" id="PF00582"/>
    </source>
</evidence>
<organism evidence="4 5">
    <name type="scientific">Candidatus Nitrobium versatile</name>
    <dbReference type="NCBI Taxonomy" id="2884831"/>
    <lineage>
        <taxon>Bacteria</taxon>
        <taxon>Pseudomonadati</taxon>
        <taxon>Nitrospirota</taxon>
        <taxon>Nitrospiria</taxon>
        <taxon>Nitrospirales</taxon>
        <taxon>Nitrospiraceae</taxon>
        <taxon>Candidatus Nitrobium</taxon>
    </lineage>
</organism>
<accession>A0A953JBL9</accession>
<evidence type="ECO:0000313" key="4">
    <source>
        <dbReference type="EMBL" id="MBZ0155784.1"/>
    </source>
</evidence>
<reference evidence="4" key="2">
    <citation type="submission" date="2021-08" db="EMBL/GenBank/DDBJ databases">
        <authorList>
            <person name="Dalcin Martins P."/>
        </authorList>
    </citation>
    <scope>NUCLEOTIDE SEQUENCE</scope>
    <source>
        <strain evidence="4">MAG_39</strain>
    </source>
</reference>
<comment type="subcellular location">
    <subcellularLocation>
        <location evidence="2">Cytoplasm</location>
    </subcellularLocation>
</comment>
<dbReference type="PANTHER" id="PTHR46268">
    <property type="entry name" value="STRESS RESPONSE PROTEIN NHAX"/>
    <property type="match status" value="1"/>
</dbReference>
<name>A0A953JBL9_9BACT</name>
<dbReference type="PIRSF" id="PIRSF006276">
    <property type="entry name" value="UspA"/>
    <property type="match status" value="1"/>
</dbReference>
<dbReference type="InterPro" id="IPR006016">
    <property type="entry name" value="UspA"/>
</dbReference>
<evidence type="ECO:0000256" key="1">
    <source>
        <dbReference type="ARBA" id="ARBA00008791"/>
    </source>
</evidence>
<dbReference type="Proteomes" id="UP000705867">
    <property type="component" value="Unassembled WGS sequence"/>
</dbReference>
<dbReference type="Gene3D" id="3.40.50.620">
    <property type="entry name" value="HUPs"/>
    <property type="match status" value="1"/>
</dbReference>
<protein>
    <recommendedName>
        <fullName evidence="2">Universal stress protein</fullName>
    </recommendedName>
</protein>
<dbReference type="EMBL" id="JAIOIV010000045">
    <property type="protein sequence ID" value="MBZ0155784.1"/>
    <property type="molecule type" value="Genomic_DNA"/>
</dbReference>
<evidence type="ECO:0000256" key="2">
    <source>
        <dbReference type="PIRNR" id="PIRNR006276"/>
    </source>
</evidence>
<feature type="domain" description="UspA" evidence="3">
    <location>
        <begin position="3"/>
        <end position="144"/>
    </location>
</feature>